<proteinExistence type="predicted"/>
<evidence type="ECO:0000313" key="2">
    <source>
        <dbReference type="Proteomes" id="UP000556843"/>
    </source>
</evidence>
<organism evidence="1 2">
    <name type="scientific">Streptomyces fungicidicus</name>
    <dbReference type="NCBI Taxonomy" id="68203"/>
    <lineage>
        <taxon>Bacteria</taxon>
        <taxon>Bacillati</taxon>
        <taxon>Actinomycetota</taxon>
        <taxon>Actinomycetes</taxon>
        <taxon>Kitasatosporales</taxon>
        <taxon>Streptomycetaceae</taxon>
        <taxon>Streptomyces</taxon>
    </lineage>
</organism>
<dbReference type="Proteomes" id="UP000556843">
    <property type="component" value="Unassembled WGS sequence"/>
</dbReference>
<comment type="caution">
    <text evidence="1">The sequence shown here is derived from an EMBL/GenBank/DDBJ whole genome shotgun (WGS) entry which is preliminary data.</text>
</comment>
<accession>A0ACC7Y8Y6</accession>
<reference evidence="1" key="1">
    <citation type="submission" date="2020-03" db="EMBL/GenBank/DDBJ databases">
        <title>Complete genome sequence of sixteen Streptomyces strains facilitates identification of candidate genes involved in plant growth-promotion in grain legumes and cereals.</title>
        <authorList>
            <person name="Gopalakrishnan S."/>
            <person name="Thakur V."/>
            <person name="Saxena R."/>
            <person name="Vadlamudi S."/>
            <person name="Purohit S."/>
            <person name="Kumar V."/>
            <person name="Rathore A."/>
            <person name="Chitikineni A."/>
            <person name="Varshney R.K."/>
        </authorList>
    </citation>
    <scope>NUCLEOTIDE SEQUENCE</scope>
    <source>
        <strain evidence="1">CAI-93</strain>
    </source>
</reference>
<sequence length="227" mass="24286">MRAYLTRLTAITAVALSLTLTLGCKSDPKPKAVALAVPTYADGFDFAQGLVEDTYGGDVDAAADEAFEVCREAVDYQMDQLYTKAGVVNSGGDHSYSELTKALGQSPVDALNAYGYGCDHGMSPVQSDRMNLAVIFDQSGPALADPYKVGHTYGKRQLDKITSIGLRDDPGRAARRMCRQQALLSLHSDPGEWGEGESGIEAAWLAARPRKAQRDFVAGCDRGTGET</sequence>
<evidence type="ECO:0000313" key="1">
    <source>
        <dbReference type="EMBL" id="NUV78209.1"/>
    </source>
</evidence>
<name>A0ACC7Y8Y6_9ACTN</name>
<dbReference type="EMBL" id="JAANNW010000050">
    <property type="protein sequence ID" value="NUV78209.1"/>
    <property type="molecule type" value="Genomic_DNA"/>
</dbReference>
<gene>
    <name evidence="1" type="ORF">G6W56_29855</name>
</gene>
<keyword evidence="2" id="KW-1185">Reference proteome</keyword>
<protein>
    <submittedName>
        <fullName evidence="1">Uncharacterized protein</fullName>
    </submittedName>
</protein>